<dbReference type="GO" id="GO:0004518">
    <property type="term" value="F:nuclease activity"/>
    <property type="evidence" value="ECO:0007669"/>
    <property type="project" value="UniProtKB-KW"/>
</dbReference>
<dbReference type="GO" id="GO:0003724">
    <property type="term" value="F:RNA helicase activity"/>
    <property type="evidence" value="ECO:0007669"/>
    <property type="project" value="TreeGrafter"/>
</dbReference>
<dbReference type="Pfam" id="PF00270">
    <property type="entry name" value="DEAD"/>
    <property type="match status" value="1"/>
</dbReference>
<dbReference type="NCBIfam" id="TIGR01587">
    <property type="entry name" value="cas3_core"/>
    <property type="match status" value="1"/>
</dbReference>
<evidence type="ECO:0000256" key="8">
    <source>
        <dbReference type="ARBA" id="ARBA00022840"/>
    </source>
</evidence>
<dbReference type="RefSeq" id="WP_007039822.1">
    <property type="nucleotide sequence ID" value="NZ_AFWT01000006.1"/>
</dbReference>
<keyword evidence="13" id="KW-1185">Reference proteome</keyword>
<evidence type="ECO:0000256" key="10">
    <source>
        <dbReference type="SAM" id="MobiDB-lite"/>
    </source>
</evidence>
<comment type="similarity">
    <text evidence="1">In the N-terminal section; belongs to the CRISPR-associated nuclease Cas3-HD family.</text>
</comment>
<dbReference type="STRING" id="765913.ThidrDRAFT_1107"/>
<dbReference type="CDD" id="cd09641">
    <property type="entry name" value="Cas3''_I"/>
    <property type="match status" value="1"/>
</dbReference>
<evidence type="ECO:0000259" key="11">
    <source>
        <dbReference type="PROSITE" id="PS51643"/>
    </source>
</evidence>
<feature type="region of interest" description="Disordered" evidence="10">
    <location>
        <begin position="248"/>
        <end position="281"/>
    </location>
</feature>
<dbReference type="Pfam" id="PF18019">
    <property type="entry name" value="Cas3_HD"/>
    <property type="match status" value="1"/>
</dbReference>
<evidence type="ECO:0000256" key="6">
    <source>
        <dbReference type="ARBA" id="ARBA00022801"/>
    </source>
</evidence>
<dbReference type="CDD" id="cd17930">
    <property type="entry name" value="DEXHc_cas3"/>
    <property type="match status" value="1"/>
</dbReference>
<evidence type="ECO:0000313" key="12">
    <source>
        <dbReference type="EMBL" id="EGV32622.1"/>
    </source>
</evidence>
<organism evidence="12 13">
    <name type="scientific">Thiorhodococcus drewsii AZ1</name>
    <dbReference type="NCBI Taxonomy" id="765913"/>
    <lineage>
        <taxon>Bacteria</taxon>
        <taxon>Pseudomonadati</taxon>
        <taxon>Pseudomonadota</taxon>
        <taxon>Gammaproteobacteria</taxon>
        <taxon>Chromatiales</taxon>
        <taxon>Chromatiaceae</taxon>
        <taxon>Thiorhodococcus</taxon>
    </lineage>
</organism>
<name>G2DYJ5_9GAMM</name>
<gene>
    <name evidence="12" type="ORF">ThidrDRAFT_1107</name>
</gene>
<dbReference type="InterPro" id="IPR038257">
    <property type="entry name" value="CRISPR-assoc_Cas3_HD_sf"/>
</dbReference>
<evidence type="ECO:0000256" key="7">
    <source>
        <dbReference type="ARBA" id="ARBA00022806"/>
    </source>
</evidence>
<dbReference type="GO" id="GO:0016787">
    <property type="term" value="F:hydrolase activity"/>
    <property type="evidence" value="ECO:0007669"/>
    <property type="project" value="UniProtKB-KW"/>
</dbReference>
<dbReference type="NCBIfam" id="TIGR01596">
    <property type="entry name" value="cas3_HD"/>
    <property type="match status" value="1"/>
</dbReference>
<dbReference type="Proteomes" id="UP000004200">
    <property type="component" value="Unassembled WGS sequence"/>
</dbReference>
<keyword evidence="8" id="KW-0067">ATP-binding</keyword>
<protein>
    <submittedName>
        <fullName evidence="12">CRISPR-associated HD domain protein</fullName>
    </submittedName>
</protein>
<evidence type="ECO:0000256" key="5">
    <source>
        <dbReference type="ARBA" id="ARBA00022741"/>
    </source>
</evidence>
<evidence type="ECO:0000256" key="9">
    <source>
        <dbReference type="ARBA" id="ARBA00023118"/>
    </source>
</evidence>
<dbReference type="GO" id="GO:0005524">
    <property type="term" value="F:ATP binding"/>
    <property type="evidence" value="ECO:0007669"/>
    <property type="project" value="UniProtKB-KW"/>
</dbReference>
<dbReference type="InterPro" id="IPR011545">
    <property type="entry name" value="DEAD/DEAH_box_helicase_dom"/>
</dbReference>
<evidence type="ECO:0000313" key="13">
    <source>
        <dbReference type="Proteomes" id="UP000004200"/>
    </source>
</evidence>
<evidence type="ECO:0000256" key="3">
    <source>
        <dbReference type="ARBA" id="ARBA00022722"/>
    </source>
</evidence>
<keyword evidence="6" id="KW-0378">Hydrolase</keyword>
<dbReference type="AlphaFoldDB" id="G2DYJ5"/>
<dbReference type="PROSITE" id="PS51643">
    <property type="entry name" value="HD_CAS3"/>
    <property type="match status" value="1"/>
</dbReference>
<evidence type="ECO:0000256" key="1">
    <source>
        <dbReference type="ARBA" id="ARBA00006847"/>
    </source>
</evidence>
<evidence type="ECO:0000256" key="2">
    <source>
        <dbReference type="ARBA" id="ARBA00009046"/>
    </source>
</evidence>
<evidence type="ECO:0000256" key="4">
    <source>
        <dbReference type="ARBA" id="ARBA00022723"/>
    </source>
</evidence>
<dbReference type="Gene3D" id="1.10.3210.30">
    <property type="match status" value="1"/>
</dbReference>
<sequence length="821" mass="91883">MPSAPTSLPFSETFAHPGDPLPAHLERVAQRAEASIAPTARAEARAIAFVAGLFHDLGKATPWFQAYLLHAGRRSALTHHAELGALLLWWYTAALDWPLWQRLAAFIAVRRHHGALTFQDWPALFEQTRAEWQDPESPLHRQLAVLDVAGIHAWLTDLGVRYPGLSQAPEPLTLEHVEARLRDRQAGGSKLRRAFGSLDEALAMLAGFGALLAVDKTDAALQGGRIARQVLPAEAVMRYKERYLVPAAVSHPHPNPSPSRERGSLTPLAPAGRGAGGEGRAIPLNHRREHIASNVTQTWLANLDHPLLTLTAPTGAGKTLTVLHAALQARAALEARDAEAPRIIYCLPFTSVIDQNHAVFRAVLRANQIADREDLLLKHHHLAETRFRTEDAEYQPDGADQLLTETWQSELVVTTFHQLLHSLLSPRNANLKRAGQLTGAIVLLDEVQALPLRYWEALRQLLMASARTLGTRFVLLTATRPLIFQPGDAVELLPDHDSHFRAMTRTRLHAHQRDPLTLDDFAERLTADLRQDARPTLIILNRRRAVRRLFEALRDTLPERPLVALSTDLTPLDRRARIRLIQRLLRQGEPVIAVTTQLVEAGVDFSFPVVHRDLAPLDAVIQAAGRCNRHGENGAQPGEVHLWQLQDAKSDGQTGESLWRRVYDAALIEVTSHTLATAQSWDECDFLELTQRYFLGCRARQDQQRVDEQLAQGDLIGVEGAFQLIEEQLRVSLFVARKPADHRIWEQYRRLRDDPRLSPAEQEAGFRPFKCAFYERVIQVHARAALGLERDLLHRLDASEETYDREAGFIGLPGDEPTCIL</sequence>
<dbReference type="SUPFAM" id="SSF109604">
    <property type="entry name" value="HD-domain/PDEase-like"/>
    <property type="match status" value="1"/>
</dbReference>
<reference evidence="12 13" key="1">
    <citation type="submission" date="2011-06" db="EMBL/GenBank/DDBJ databases">
        <title>The draft genome of Thiorhodococcus drewsii AZ1.</title>
        <authorList>
            <consortium name="US DOE Joint Genome Institute (JGI-PGF)"/>
            <person name="Lucas S."/>
            <person name="Han J."/>
            <person name="Lapidus A."/>
            <person name="Cheng J.-F."/>
            <person name="Goodwin L."/>
            <person name="Pitluck S."/>
            <person name="Peters L."/>
            <person name="Land M.L."/>
            <person name="Hauser L."/>
            <person name="Vogl K."/>
            <person name="Liu Z."/>
            <person name="Imhoff J."/>
            <person name="Thiel V."/>
            <person name="Frigaard N.-U."/>
            <person name="Bryant D.A."/>
            <person name="Woyke T.J."/>
        </authorList>
    </citation>
    <scope>NUCLEOTIDE SEQUENCE [LARGE SCALE GENOMIC DNA]</scope>
    <source>
        <strain evidence="12 13">AZ1</strain>
    </source>
</reference>
<keyword evidence="4" id="KW-0479">Metal-binding</keyword>
<keyword evidence="9" id="KW-0051">Antiviral defense</keyword>
<keyword evidence="7" id="KW-0347">Helicase</keyword>
<keyword evidence="3" id="KW-0540">Nuclease</keyword>
<dbReference type="InterPro" id="IPR006483">
    <property type="entry name" value="CRISPR-assoc_Cas3_HD"/>
</dbReference>
<comment type="caution">
    <text evidence="12">The sequence shown here is derived from an EMBL/GenBank/DDBJ whole genome shotgun (WGS) entry which is preliminary data.</text>
</comment>
<dbReference type="OrthoDB" id="9810236at2"/>
<dbReference type="SUPFAM" id="SSF52540">
    <property type="entry name" value="P-loop containing nucleoside triphosphate hydrolases"/>
    <property type="match status" value="1"/>
</dbReference>
<dbReference type="InterPro" id="IPR054712">
    <property type="entry name" value="Cas3-like_dom"/>
</dbReference>
<dbReference type="PATRIC" id="fig|765913.3.peg.1138"/>
<dbReference type="Pfam" id="PF22590">
    <property type="entry name" value="Cas3-like_C_2"/>
    <property type="match status" value="1"/>
</dbReference>
<dbReference type="Gene3D" id="3.40.50.300">
    <property type="entry name" value="P-loop containing nucleotide triphosphate hydrolases"/>
    <property type="match status" value="2"/>
</dbReference>
<dbReference type="EMBL" id="AFWT01000006">
    <property type="protein sequence ID" value="EGV32622.1"/>
    <property type="molecule type" value="Genomic_DNA"/>
</dbReference>
<feature type="domain" description="HD Cas3-type" evidence="11">
    <location>
        <begin position="14"/>
        <end position="162"/>
    </location>
</feature>
<dbReference type="InterPro" id="IPR006474">
    <property type="entry name" value="Helicase_Cas3_CRISPR-ass_core"/>
</dbReference>
<proteinExistence type="inferred from homology"/>
<dbReference type="GO" id="GO:0046872">
    <property type="term" value="F:metal ion binding"/>
    <property type="evidence" value="ECO:0007669"/>
    <property type="project" value="UniProtKB-KW"/>
</dbReference>
<dbReference type="eggNOG" id="COG1203">
    <property type="taxonomic scope" value="Bacteria"/>
</dbReference>
<keyword evidence="5" id="KW-0547">Nucleotide-binding</keyword>
<dbReference type="PANTHER" id="PTHR47963:SF9">
    <property type="entry name" value="CRISPR-ASSOCIATED ENDONUCLEASE_HELICASE CAS3"/>
    <property type="match status" value="1"/>
</dbReference>
<dbReference type="InterPro" id="IPR050547">
    <property type="entry name" value="DEAD_box_RNA_helicases"/>
</dbReference>
<comment type="similarity">
    <text evidence="2">In the central section; belongs to the CRISPR-associated helicase Cas3 family.</text>
</comment>
<dbReference type="InterPro" id="IPR027417">
    <property type="entry name" value="P-loop_NTPase"/>
</dbReference>
<dbReference type="PANTHER" id="PTHR47963">
    <property type="entry name" value="DEAD-BOX ATP-DEPENDENT RNA HELICASE 47, MITOCHONDRIAL"/>
    <property type="match status" value="1"/>
</dbReference>
<dbReference type="GO" id="GO:0003723">
    <property type="term" value="F:RNA binding"/>
    <property type="evidence" value="ECO:0007669"/>
    <property type="project" value="TreeGrafter"/>
</dbReference>
<accession>G2DYJ5</accession>
<dbReference type="GO" id="GO:0051607">
    <property type="term" value="P:defense response to virus"/>
    <property type="evidence" value="ECO:0007669"/>
    <property type="project" value="UniProtKB-KW"/>
</dbReference>